<dbReference type="SUPFAM" id="SSF56112">
    <property type="entry name" value="Protein kinase-like (PK-like)"/>
    <property type="match status" value="1"/>
</dbReference>
<evidence type="ECO:0000256" key="4">
    <source>
        <dbReference type="ARBA" id="ARBA00022840"/>
    </source>
</evidence>
<keyword evidence="6" id="KW-1133">Transmembrane helix</keyword>
<dbReference type="PROSITE" id="PS00107">
    <property type="entry name" value="PROTEIN_KINASE_ATP"/>
    <property type="match status" value="1"/>
</dbReference>
<keyword evidence="4 5" id="KW-0067">ATP-binding</keyword>
<comment type="caution">
    <text evidence="8">The sequence shown here is derived from an EMBL/GenBank/DDBJ whole genome shotgun (WGS) entry which is preliminary data.</text>
</comment>
<evidence type="ECO:0000313" key="8">
    <source>
        <dbReference type="EMBL" id="MBB3167985.1"/>
    </source>
</evidence>
<dbReference type="InterPro" id="IPR011990">
    <property type="entry name" value="TPR-like_helical_dom_sf"/>
</dbReference>
<dbReference type="Gene3D" id="1.25.40.10">
    <property type="entry name" value="Tetratricopeptide repeat domain"/>
    <property type="match status" value="1"/>
</dbReference>
<name>A0A839URH9_9GAMM</name>
<proteinExistence type="predicted"/>
<keyword evidence="6" id="KW-0812">Transmembrane</keyword>
<reference evidence="8 9" key="1">
    <citation type="submission" date="2020-08" db="EMBL/GenBank/DDBJ databases">
        <title>Genomic Encyclopedia of Type Strains, Phase III (KMG-III): the genomes of soil and plant-associated and newly described type strains.</title>
        <authorList>
            <person name="Whitman W."/>
        </authorList>
    </citation>
    <scope>NUCLEOTIDE SEQUENCE [LARGE SCALE GENOMIC DNA]</scope>
    <source>
        <strain evidence="8 9">CECT 8571</strain>
    </source>
</reference>
<dbReference type="AlphaFoldDB" id="A0A839URH9"/>
<evidence type="ECO:0000256" key="6">
    <source>
        <dbReference type="SAM" id="Phobius"/>
    </source>
</evidence>
<dbReference type="PANTHER" id="PTHR43289">
    <property type="entry name" value="MITOGEN-ACTIVATED PROTEIN KINASE KINASE KINASE 20-RELATED"/>
    <property type="match status" value="1"/>
</dbReference>
<accession>A0A839URH9</accession>
<dbReference type="Proteomes" id="UP000559987">
    <property type="component" value="Unassembled WGS sequence"/>
</dbReference>
<keyword evidence="2 5" id="KW-0547">Nucleotide-binding</keyword>
<feature type="transmembrane region" description="Helical" evidence="6">
    <location>
        <begin position="350"/>
        <end position="371"/>
    </location>
</feature>
<dbReference type="InterPro" id="IPR000719">
    <property type="entry name" value="Prot_kinase_dom"/>
</dbReference>
<keyword evidence="9" id="KW-1185">Reference proteome</keyword>
<dbReference type="Gene3D" id="1.10.510.10">
    <property type="entry name" value="Transferase(Phosphotransferase) domain 1"/>
    <property type="match status" value="1"/>
</dbReference>
<organism evidence="8 9">
    <name type="scientific">Simiduia aestuariiviva</name>
    <dbReference type="NCBI Taxonomy" id="1510459"/>
    <lineage>
        <taxon>Bacteria</taxon>
        <taxon>Pseudomonadati</taxon>
        <taxon>Pseudomonadota</taxon>
        <taxon>Gammaproteobacteria</taxon>
        <taxon>Cellvibrionales</taxon>
        <taxon>Cellvibrionaceae</taxon>
        <taxon>Simiduia</taxon>
    </lineage>
</organism>
<dbReference type="InterPro" id="IPR011009">
    <property type="entry name" value="Kinase-like_dom_sf"/>
</dbReference>
<dbReference type="PANTHER" id="PTHR43289:SF6">
    <property type="entry name" value="SERINE_THREONINE-PROTEIN KINASE NEKL-3"/>
    <property type="match status" value="1"/>
</dbReference>
<dbReference type="EC" id="2.7.11.1" evidence="8"/>
<dbReference type="EMBL" id="JACHXZ010000002">
    <property type="protein sequence ID" value="MBB3167985.1"/>
    <property type="molecule type" value="Genomic_DNA"/>
</dbReference>
<dbReference type="GO" id="GO:0004674">
    <property type="term" value="F:protein serine/threonine kinase activity"/>
    <property type="evidence" value="ECO:0007669"/>
    <property type="project" value="UniProtKB-EC"/>
</dbReference>
<feature type="binding site" evidence="5">
    <location>
        <position position="525"/>
    </location>
    <ligand>
        <name>ATP</name>
        <dbReference type="ChEBI" id="CHEBI:30616"/>
    </ligand>
</feature>
<evidence type="ECO:0000256" key="2">
    <source>
        <dbReference type="ARBA" id="ARBA00022741"/>
    </source>
</evidence>
<evidence type="ECO:0000256" key="5">
    <source>
        <dbReference type="PROSITE-ProRule" id="PRU10141"/>
    </source>
</evidence>
<evidence type="ECO:0000256" key="1">
    <source>
        <dbReference type="ARBA" id="ARBA00022679"/>
    </source>
</evidence>
<feature type="transmembrane region" description="Helical" evidence="6">
    <location>
        <begin position="326"/>
        <end position="344"/>
    </location>
</feature>
<evidence type="ECO:0000313" key="9">
    <source>
        <dbReference type="Proteomes" id="UP000559987"/>
    </source>
</evidence>
<gene>
    <name evidence="8" type="ORF">FHS30_001169</name>
</gene>
<dbReference type="Pfam" id="PF00069">
    <property type="entry name" value="Pkinase"/>
    <property type="match status" value="1"/>
</dbReference>
<sequence length="763" mass="84726">MVRRFGKYLTPANTLLMLLTCAFLQVAYWPSVLLQPLVWIDHQLNGKIYDFSAQPNAVIPLNWIQVPASDLAQFSSAPEQSDLAKNLHALSQKGTLAVFLTTPFRYPRLDNHKQSAQLDSAMPATENHWALLQQNALWVLPEGFVPTDRVALGDGATDKLRWRGRWAPRIEGAFEISGDGYQFSQAANLPAHALIWRQGAQWHAGIPLSLMSAHLNRQLQFADGVVVDGADWQRVVGADAQLPVDVRLQPKPKTLAAALSGAQVGVWLVSAASDPRPGLVAATLQTLAANQYPKSPAWGQWFAMGMVVLLSAGMLGWWLSAAPWVLTLYGLIGAAALIACQWAAQVYLQWRLPVGTGLLLLVCVWSLRLAWWCIELPFRGVLVSWRDAWQQIVRRQLQDGQLEAAELHLTSLASCRPESWQLQLSYDVAQTYEKQRRYEQAEKLYRSILARSGRFADVQGRLRRLQELSSGQAGAGLDATLVIDEQIINKPVLGRYEIQKELGRGAMGVVYLARDPRIGRMVAVKTLHYKHFESNQLEGVKARFFREAEAAGRLSHPNIVSVFDVGEEADLAYIAMDFVPGRALNFYCAPDKLLPVHIVYGLIAKAADALFYAHKHQIVHRDIKPSNLLYDADTGRMKVSDFGIARLVDNSKTRTGDVMGSPLYMSPEQLKGAKVGESADIYSLGVTMYQLLTGKLPYDGDSLANLTYNILQGKHPSVRSHRPDLPASATRITNKALQKEPADRYLSGKEMADALRKSLARDF</sequence>
<dbReference type="GO" id="GO:0005524">
    <property type="term" value="F:ATP binding"/>
    <property type="evidence" value="ECO:0007669"/>
    <property type="project" value="UniProtKB-UniRule"/>
</dbReference>
<dbReference type="RefSeq" id="WP_246341202.1">
    <property type="nucleotide sequence ID" value="NZ_JACHXZ010000002.1"/>
</dbReference>
<evidence type="ECO:0000259" key="7">
    <source>
        <dbReference type="PROSITE" id="PS50011"/>
    </source>
</evidence>
<dbReference type="InterPro" id="IPR017441">
    <property type="entry name" value="Protein_kinase_ATP_BS"/>
</dbReference>
<keyword evidence="1 8" id="KW-0808">Transferase</keyword>
<dbReference type="PROSITE" id="PS00108">
    <property type="entry name" value="PROTEIN_KINASE_ST"/>
    <property type="match status" value="1"/>
</dbReference>
<dbReference type="PROSITE" id="PS50011">
    <property type="entry name" value="PROTEIN_KINASE_DOM"/>
    <property type="match status" value="1"/>
</dbReference>
<dbReference type="InterPro" id="IPR008271">
    <property type="entry name" value="Ser/Thr_kinase_AS"/>
</dbReference>
<feature type="transmembrane region" description="Helical" evidence="6">
    <location>
        <begin position="298"/>
        <end position="319"/>
    </location>
</feature>
<dbReference type="SMART" id="SM00220">
    <property type="entry name" value="S_TKc"/>
    <property type="match status" value="1"/>
</dbReference>
<dbReference type="Gene3D" id="3.30.200.20">
    <property type="entry name" value="Phosphorylase Kinase, domain 1"/>
    <property type="match status" value="1"/>
</dbReference>
<keyword evidence="6" id="KW-0472">Membrane</keyword>
<feature type="domain" description="Protein kinase" evidence="7">
    <location>
        <begin position="496"/>
        <end position="763"/>
    </location>
</feature>
<evidence type="ECO:0000256" key="3">
    <source>
        <dbReference type="ARBA" id="ARBA00022777"/>
    </source>
</evidence>
<dbReference type="CDD" id="cd14014">
    <property type="entry name" value="STKc_PknB_like"/>
    <property type="match status" value="1"/>
</dbReference>
<keyword evidence="3 8" id="KW-0418">Kinase</keyword>
<protein>
    <submittedName>
        <fullName evidence="8">Serine/threonine-protein kinase</fullName>
        <ecNumber evidence="8">2.7.11.1</ecNumber>
    </submittedName>
</protein>